<sequence length="462" mass="53639">MDRKFQLVGLIRPEKFGGIYYERNRLVIELLNTIGYEIIRLIKSNKSMSEIVDFMYHKYDADKKFIERDVEQFIIYLKKSKYIVDDTDNIDSIIENKNMNNLYPKNFEMENFVLGMKPYELRSPLKVLLELTYSCNLRCIHCFADADFCCENRMVQNELSYEDWCKIIDNIIKNDVFEILLSGGEATMRDDLIKICDYISSKGRSYSLLTNATLIDKKMAKDLKRTGCAKVESNLDGYDQETYERFRGVKGSFEKTISGIKACLDEGIQVRCNVMETKMTIFDLKKIVDTAYEIGVRELCVIPLEMGGRAKNIKKLCFGKEDIKMLNEFYEDVNDWFDNKYKNTDMLLFTPNQFSRNGSKYSKVFDVANVMPRCGAGLIHCTINPFGIVKMCPTDHSLLIAENRNVLHEDLSEIWENSKILKMVRGSNFKKCVHCNESCEMECPVIRYETHGKLEYSCNRGG</sequence>
<reference evidence="6 7" key="1">
    <citation type="submission" date="2010-08" db="EMBL/GenBank/DDBJ databases">
        <authorList>
            <person name="Harkins D.M."/>
            <person name="Madupu R."/>
            <person name="Durkin A.S."/>
            <person name="Torralba M."/>
            <person name="Methe B."/>
            <person name="Sutton G.G."/>
            <person name="Nelson K.E."/>
        </authorList>
    </citation>
    <scope>NUCLEOTIDE SEQUENCE [LARGE SCALE GENOMIC DNA]</scope>
    <source>
        <strain evidence="6 7">DSM 17678</strain>
    </source>
</reference>
<dbReference type="GO" id="GO:0003824">
    <property type="term" value="F:catalytic activity"/>
    <property type="evidence" value="ECO:0007669"/>
    <property type="project" value="InterPro"/>
</dbReference>
<dbReference type="RefSeq" id="WP_007790336.1">
    <property type="nucleotide sequence ID" value="NZ_ADGQ01000064.1"/>
</dbReference>
<dbReference type="CDD" id="cd01335">
    <property type="entry name" value="Radical_SAM"/>
    <property type="match status" value="1"/>
</dbReference>
<evidence type="ECO:0000313" key="6">
    <source>
        <dbReference type="EMBL" id="EFM64244.1"/>
    </source>
</evidence>
<dbReference type="AlphaFoldDB" id="E0E4C1"/>
<keyword evidence="2" id="KW-0479">Metal-binding</keyword>
<gene>
    <name evidence="6" type="ORF">HMPREF0634_0994</name>
</gene>
<dbReference type="Proteomes" id="UP000003244">
    <property type="component" value="Unassembled WGS sequence"/>
</dbReference>
<accession>E0E4C1</accession>
<dbReference type="SFLD" id="SFLDG01386">
    <property type="entry name" value="main_SPASM_domain-containing"/>
    <property type="match status" value="1"/>
</dbReference>
<dbReference type="InterPro" id="IPR050377">
    <property type="entry name" value="Radical_SAM_PqqE_MftC-like"/>
</dbReference>
<evidence type="ECO:0000259" key="5">
    <source>
        <dbReference type="PROSITE" id="PS51918"/>
    </source>
</evidence>
<keyword evidence="4" id="KW-0411">Iron-sulfur</keyword>
<evidence type="ECO:0000313" key="7">
    <source>
        <dbReference type="Proteomes" id="UP000003244"/>
    </source>
</evidence>
<dbReference type="OrthoDB" id="7021155at2"/>
<evidence type="ECO:0000256" key="1">
    <source>
        <dbReference type="ARBA" id="ARBA00022691"/>
    </source>
</evidence>
<dbReference type="InterPro" id="IPR058240">
    <property type="entry name" value="rSAM_sf"/>
</dbReference>
<dbReference type="Pfam" id="PF04055">
    <property type="entry name" value="Radical_SAM"/>
    <property type="match status" value="1"/>
</dbReference>
<dbReference type="SUPFAM" id="SSF102114">
    <property type="entry name" value="Radical SAM enzymes"/>
    <property type="match status" value="1"/>
</dbReference>
<comment type="caution">
    <text evidence="6">The sequence shown here is derived from an EMBL/GenBank/DDBJ whole genome shotgun (WGS) entry which is preliminary data.</text>
</comment>
<dbReference type="Pfam" id="PF05402">
    <property type="entry name" value="PqqD"/>
    <property type="match status" value="1"/>
</dbReference>
<dbReference type="InterPro" id="IPR008792">
    <property type="entry name" value="PQQD"/>
</dbReference>
<dbReference type="InterPro" id="IPR007197">
    <property type="entry name" value="rSAM"/>
</dbReference>
<keyword evidence="3" id="KW-0408">Iron</keyword>
<dbReference type="PANTHER" id="PTHR11228:SF7">
    <property type="entry name" value="PQQA PEPTIDE CYCLASE"/>
    <property type="match status" value="1"/>
</dbReference>
<dbReference type="EMBL" id="ADGQ01000064">
    <property type="protein sequence ID" value="EFM64244.1"/>
    <property type="molecule type" value="Genomic_DNA"/>
</dbReference>
<dbReference type="InterPro" id="IPR013785">
    <property type="entry name" value="Aldolase_TIM"/>
</dbReference>
<protein>
    <submittedName>
        <fullName evidence="6">Radical SAM domain protein</fullName>
    </submittedName>
</protein>
<dbReference type="Gene3D" id="3.20.20.70">
    <property type="entry name" value="Aldolase class I"/>
    <property type="match status" value="1"/>
</dbReference>
<keyword evidence="7" id="KW-1185">Reference proteome</keyword>
<dbReference type="eggNOG" id="COG0535">
    <property type="taxonomic scope" value="Bacteria"/>
</dbReference>
<proteinExistence type="predicted"/>
<organism evidence="6 7">
    <name type="scientific">Peptostreptococcus stomatis DSM 17678</name>
    <dbReference type="NCBI Taxonomy" id="596315"/>
    <lineage>
        <taxon>Bacteria</taxon>
        <taxon>Bacillati</taxon>
        <taxon>Bacillota</taxon>
        <taxon>Clostridia</taxon>
        <taxon>Peptostreptococcales</taxon>
        <taxon>Peptostreptococcaceae</taxon>
        <taxon>Peptostreptococcus</taxon>
    </lineage>
</organism>
<dbReference type="PROSITE" id="PS51918">
    <property type="entry name" value="RADICAL_SAM"/>
    <property type="match status" value="1"/>
</dbReference>
<feature type="domain" description="Radical SAM core" evidence="5">
    <location>
        <begin position="121"/>
        <end position="338"/>
    </location>
</feature>
<dbReference type="GO" id="GO:0046872">
    <property type="term" value="F:metal ion binding"/>
    <property type="evidence" value="ECO:0007669"/>
    <property type="project" value="UniProtKB-KW"/>
</dbReference>
<keyword evidence="1" id="KW-0949">S-adenosyl-L-methionine</keyword>
<dbReference type="STRING" id="596315.HMPREF0634_0994"/>
<dbReference type="GO" id="GO:0051536">
    <property type="term" value="F:iron-sulfur cluster binding"/>
    <property type="evidence" value="ECO:0007669"/>
    <property type="project" value="UniProtKB-KW"/>
</dbReference>
<dbReference type="Gene3D" id="1.10.10.1150">
    <property type="entry name" value="Coenzyme PQQ synthesis protein D (PqqD)"/>
    <property type="match status" value="1"/>
</dbReference>
<name>E0E4C1_9FIRM</name>
<dbReference type="PANTHER" id="PTHR11228">
    <property type="entry name" value="RADICAL SAM DOMAIN PROTEIN"/>
    <property type="match status" value="1"/>
</dbReference>
<dbReference type="InterPro" id="IPR041881">
    <property type="entry name" value="PqqD_sf"/>
</dbReference>
<evidence type="ECO:0000256" key="2">
    <source>
        <dbReference type="ARBA" id="ARBA00022723"/>
    </source>
</evidence>
<dbReference type="SFLD" id="SFLDG01067">
    <property type="entry name" value="SPASM/twitch_domain_containing"/>
    <property type="match status" value="1"/>
</dbReference>
<evidence type="ECO:0000256" key="4">
    <source>
        <dbReference type="ARBA" id="ARBA00023014"/>
    </source>
</evidence>
<dbReference type="GeneID" id="84801545"/>
<dbReference type="SFLD" id="SFLDS00029">
    <property type="entry name" value="Radical_SAM"/>
    <property type="match status" value="1"/>
</dbReference>
<evidence type="ECO:0000256" key="3">
    <source>
        <dbReference type="ARBA" id="ARBA00023004"/>
    </source>
</evidence>